<protein>
    <submittedName>
        <fullName evidence="1">Uncharacterized protein</fullName>
    </submittedName>
</protein>
<reference evidence="1 2" key="1">
    <citation type="journal article" date="2019" name="Sci. Rep.">
        <title>Orb-weaving spider Araneus ventricosus genome elucidates the spidroin gene catalogue.</title>
        <authorList>
            <person name="Kono N."/>
            <person name="Nakamura H."/>
            <person name="Ohtoshi R."/>
            <person name="Moran D.A.P."/>
            <person name="Shinohara A."/>
            <person name="Yoshida Y."/>
            <person name="Fujiwara M."/>
            <person name="Mori M."/>
            <person name="Tomita M."/>
            <person name="Arakawa K."/>
        </authorList>
    </citation>
    <scope>NUCLEOTIDE SEQUENCE [LARGE SCALE GENOMIC DNA]</scope>
</reference>
<comment type="caution">
    <text evidence="1">The sequence shown here is derived from an EMBL/GenBank/DDBJ whole genome shotgun (WGS) entry which is preliminary data.</text>
</comment>
<dbReference type="EMBL" id="BGPR01007396">
    <property type="protein sequence ID" value="GBN26531.1"/>
    <property type="molecule type" value="Genomic_DNA"/>
</dbReference>
<evidence type="ECO:0000313" key="1">
    <source>
        <dbReference type="EMBL" id="GBN26531.1"/>
    </source>
</evidence>
<gene>
    <name evidence="1" type="ORF">AVEN_40262_1</name>
</gene>
<sequence length="103" mass="11541">MVWNGGLVNFHPCANYMLELHAIPSRLLKATQIHPLRVILISFFYRRVPGSKPDSSEGPPCKRVWCTLNPSGPNLLWLVCCGSLERGVPDQVFSSSSYRSDPK</sequence>
<dbReference type="AlphaFoldDB" id="A0A4Y2MHA4"/>
<evidence type="ECO:0000313" key="2">
    <source>
        <dbReference type="Proteomes" id="UP000499080"/>
    </source>
</evidence>
<organism evidence="1 2">
    <name type="scientific">Araneus ventricosus</name>
    <name type="common">Orbweaver spider</name>
    <name type="synonym">Epeira ventricosa</name>
    <dbReference type="NCBI Taxonomy" id="182803"/>
    <lineage>
        <taxon>Eukaryota</taxon>
        <taxon>Metazoa</taxon>
        <taxon>Ecdysozoa</taxon>
        <taxon>Arthropoda</taxon>
        <taxon>Chelicerata</taxon>
        <taxon>Arachnida</taxon>
        <taxon>Araneae</taxon>
        <taxon>Araneomorphae</taxon>
        <taxon>Entelegynae</taxon>
        <taxon>Araneoidea</taxon>
        <taxon>Araneidae</taxon>
        <taxon>Araneus</taxon>
    </lineage>
</organism>
<dbReference type="Proteomes" id="UP000499080">
    <property type="component" value="Unassembled WGS sequence"/>
</dbReference>
<accession>A0A4Y2MHA4</accession>
<keyword evidence="2" id="KW-1185">Reference proteome</keyword>
<proteinExistence type="predicted"/>
<name>A0A4Y2MHA4_ARAVE</name>